<dbReference type="EMBL" id="JALLPB020000275">
    <property type="protein sequence ID" value="KAL3811193.1"/>
    <property type="molecule type" value="Genomic_DNA"/>
</dbReference>
<sequence>EPLIAFPLVLPMGWKNSSPIFSTATETIADLANMRLAARNKAHPHPLDDLAESILPVAPAPPTNMALLPPIVHDPSLARSGSSLSYVDLFVYNFVGLAQDVGDSTSNRATYSTARCGQHLSSPHTVRPSRWHEPVLLKKLRAGDCSWDTIKLVLGWFVDTRTLIIQLPPHQIQHLSKILATIPCTQRQTSLKKWHLILGELRSMAIALPGAQNIFSTMQNALAQRTGGCIALHKGVYDALDDFWWMHQHISSRPTRIAELVPLLPVAEGHHDASGAGVGGIWFPSPSLIPRKGYTNKCPLAWWFQWPQEIINKLVTDNNPHGSITNSVLSWRLVSFILMHRRT</sequence>
<feature type="non-terminal residue" evidence="1">
    <location>
        <position position="343"/>
    </location>
</feature>
<evidence type="ECO:0000313" key="2">
    <source>
        <dbReference type="Proteomes" id="UP001530377"/>
    </source>
</evidence>
<accession>A0ABD3RE61</accession>
<comment type="caution">
    <text evidence="1">The sequence shown here is derived from an EMBL/GenBank/DDBJ whole genome shotgun (WGS) entry which is preliminary data.</text>
</comment>
<dbReference type="AlphaFoldDB" id="A0ABD3RE61"/>
<proteinExistence type="predicted"/>
<dbReference type="Proteomes" id="UP001530377">
    <property type="component" value="Unassembled WGS sequence"/>
</dbReference>
<reference evidence="1 2" key="1">
    <citation type="submission" date="2024-10" db="EMBL/GenBank/DDBJ databases">
        <title>Updated reference genomes for cyclostephanoid diatoms.</title>
        <authorList>
            <person name="Roberts W.R."/>
            <person name="Alverson A.J."/>
        </authorList>
    </citation>
    <scope>NUCLEOTIDE SEQUENCE [LARGE SCALE GENOMIC DNA]</scope>
    <source>
        <strain evidence="1 2">AJA228-03</strain>
    </source>
</reference>
<evidence type="ECO:0000313" key="1">
    <source>
        <dbReference type="EMBL" id="KAL3811193.1"/>
    </source>
</evidence>
<keyword evidence="2" id="KW-1185">Reference proteome</keyword>
<gene>
    <name evidence="1" type="ORF">ACHAXA_002757</name>
</gene>
<feature type="non-terminal residue" evidence="1">
    <location>
        <position position="1"/>
    </location>
</feature>
<protein>
    <submittedName>
        <fullName evidence="1">Uncharacterized protein</fullName>
    </submittedName>
</protein>
<name>A0ABD3RE61_9STRA</name>
<organism evidence="1 2">
    <name type="scientific">Cyclostephanos tholiformis</name>
    <dbReference type="NCBI Taxonomy" id="382380"/>
    <lineage>
        <taxon>Eukaryota</taxon>
        <taxon>Sar</taxon>
        <taxon>Stramenopiles</taxon>
        <taxon>Ochrophyta</taxon>
        <taxon>Bacillariophyta</taxon>
        <taxon>Coscinodiscophyceae</taxon>
        <taxon>Thalassiosirophycidae</taxon>
        <taxon>Stephanodiscales</taxon>
        <taxon>Stephanodiscaceae</taxon>
        <taxon>Cyclostephanos</taxon>
    </lineage>
</organism>